<dbReference type="OrthoDB" id="3867729at2"/>
<dbReference type="RefSeq" id="WP_151563494.1">
    <property type="nucleotide sequence ID" value="NZ_WBMT01000011.1"/>
</dbReference>
<evidence type="ECO:0000313" key="2">
    <source>
        <dbReference type="EMBL" id="KAB2346493.1"/>
    </source>
</evidence>
<evidence type="ECO:0000313" key="3">
    <source>
        <dbReference type="Proteomes" id="UP000468735"/>
    </source>
</evidence>
<feature type="region of interest" description="Disordered" evidence="1">
    <location>
        <begin position="150"/>
        <end position="169"/>
    </location>
</feature>
<evidence type="ECO:0000256" key="1">
    <source>
        <dbReference type="SAM" id="MobiDB-lite"/>
    </source>
</evidence>
<dbReference type="Proteomes" id="UP000468735">
    <property type="component" value="Unassembled WGS sequence"/>
</dbReference>
<protein>
    <submittedName>
        <fullName evidence="2">Uncharacterized protein</fullName>
    </submittedName>
</protein>
<gene>
    <name evidence="2" type="ORF">F8566_23870</name>
</gene>
<accession>A0A6H9YW16</accession>
<comment type="caution">
    <text evidence="2">The sequence shown here is derived from an EMBL/GenBank/DDBJ whole genome shotgun (WGS) entry which is preliminary data.</text>
</comment>
<sequence>MSTEPSSGERLAAALRRSPIYVDPSLADALPKAERARLLAKLRKAPAPVYVLLVPLIKGGTWTDPDQLASVVHGRLGRDGIFITLDEDSDDLAAREWGGDHQARDAAWAASLDDSLRDAPLAAKLSHTVDLIIAGTGTQEYKRLSAEIDRRYRSRRPSPAPAAPAARSEDTDLTLPLTAVGVAVAGGLAGLLLWRHRRAAAVERAEGGLLLPRAVFATANRASEDQLRDQASHEVITFGELLDEVNVTGERANALMTRALDAYQAAGKVLDSATGVPDLAGVLVLVDQGRDALASARAVSGGGREVPPSPLCFFNPLHGDAAVDLDWRPVGTRNRLRIKTCRDCAKAARAKKTPQALLDDGVPYFETGSVWAETGYGHLRDDLIERVQRGDRKKS</sequence>
<reference evidence="2 3" key="1">
    <citation type="submission" date="2019-09" db="EMBL/GenBank/DDBJ databases">
        <title>Actinomadura physcomitrii sp. nov., a novel actinomycete isolated from moss [Physcomitrium sphaericum (Ludw) Fuernr].</title>
        <authorList>
            <person name="Zhuang X."/>
            <person name="Liu C."/>
        </authorList>
    </citation>
    <scope>NUCLEOTIDE SEQUENCE [LARGE SCALE GENOMIC DNA]</scope>
    <source>
        <strain evidence="2 3">HMC1</strain>
    </source>
</reference>
<dbReference type="AlphaFoldDB" id="A0A6H9YW16"/>
<organism evidence="2 3">
    <name type="scientific">Actinomadura rudentiformis</name>
    <dbReference type="NCBI Taxonomy" id="359158"/>
    <lineage>
        <taxon>Bacteria</taxon>
        <taxon>Bacillati</taxon>
        <taxon>Actinomycetota</taxon>
        <taxon>Actinomycetes</taxon>
        <taxon>Streptosporangiales</taxon>
        <taxon>Thermomonosporaceae</taxon>
        <taxon>Actinomadura</taxon>
    </lineage>
</organism>
<name>A0A6H9YW16_9ACTN</name>
<keyword evidence="3" id="KW-1185">Reference proteome</keyword>
<dbReference type="EMBL" id="WBMT01000011">
    <property type="protein sequence ID" value="KAB2346493.1"/>
    <property type="molecule type" value="Genomic_DNA"/>
</dbReference>
<proteinExistence type="predicted"/>